<dbReference type="InterPro" id="IPR033116">
    <property type="entry name" value="TRYPSIN_SER"/>
</dbReference>
<dbReference type="PROSITE" id="PS00134">
    <property type="entry name" value="TRYPSIN_HIS"/>
    <property type="match status" value="1"/>
</dbReference>
<evidence type="ECO:0000256" key="2">
    <source>
        <dbReference type="RuleBase" id="RU363034"/>
    </source>
</evidence>
<dbReference type="InterPro" id="IPR001314">
    <property type="entry name" value="Peptidase_S1A"/>
</dbReference>
<evidence type="ECO:0000313" key="5">
    <source>
        <dbReference type="EMBL" id="TKR68411.1"/>
    </source>
</evidence>
<dbReference type="Pfam" id="PF00089">
    <property type="entry name" value="Trypsin"/>
    <property type="match status" value="1"/>
</dbReference>
<dbReference type="PROSITE" id="PS50240">
    <property type="entry name" value="TRYPSIN_DOM"/>
    <property type="match status" value="1"/>
</dbReference>
<proteinExistence type="predicted"/>
<evidence type="ECO:0000256" key="1">
    <source>
        <dbReference type="ARBA" id="ARBA00023157"/>
    </source>
</evidence>
<dbReference type="PRINTS" id="PR00722">
    <property type="entry name" value="CHYMOTRYPSIN"/>
</dbReference>
<evidence type="ECO:0000259" key="4">
    <source>
        <dbReference type="PROSITE" id="PS50240"/>
    </source>
</evidence>
<comment type="caution">
    <text evidence="5">The sequence shown here is derived from an EMBL/GenBank/DDBJ whole genome shotgun (WGS) entry which is preliminary data.</text>
</comment>
<organism evidence="5 6">
    <name type="scientific">Steinernema carpocapsae</name>
    <name type="common">Entomopathogenic nematode</name>
    <dbReference type="NCBI Taxonomy" id="34508"/>
    <lineage>
        <taxon>Eukaryota</taxon>
        <taxon>Metazoa</taxon>
        <taxon>Ecdysozoa</taxon>
        <taxon>Nematoda</taxon>
        <taxon>Chromadorea</taxon>
        <taxon>Rhabditida</taxon>
        <taxon>Tylenchina</taxon>
        <taxon>Panagrolaimomorpha</taxon>
        <taxon>Strongyloidoidea</taxon>
        <taxon>Steinernematidae</taxon>
        <taxon>Steinernema</taxon>
    </lineage>
</organism>
<dbReference type="InterPro" id="IPR018114">
    <property type="entry name" value="TRYPSIN_HIS"/>
</dbReference>
<dbReference type="PANTHER" id="PTHR24250">
    <property type="entry name" value="CHYMOTRYPSIN-RELATED"/>
    <property type="match status" value="1"/>
</dbReference>
<dbReference type="Gene3D" id="2.40.10.10">
    <property type="entry name" value="Trypsin-like serine proteases"/>
    <property type="match status" value="1"/>
</dbReference>
<keyword evidence="2" id="KW-0645">Protease</keyword>
<dbReference type="STRING" id="34508.A0A4U5MGM8"/>
<keyword evidence="3" id="KW-0732">Signal</keyword>
<dbReference type="GO" id="GO:0006508">
    <property type="term" value="P:proteolysis"/>
    <property type="evidence" value="ECO:0007669"/>
    <property type="project" value="UniProtKB-KW"/>
</dbReference>
<feature type="chain" id="PRO_5020757098" description="Peptidase S1 domain-containing protein" evidence="3">
    <location>
        <begin position="16"/>
        <end position="277"/>
    </location>
</feature>
<dbReference type="SUPFAM" id="SSF50494">
    <property type="entry name" value="Trypsin-like serine proteases"/>
    <property type="match status" value="1"/>
</dbReference>
<keyword evidence="1" id="KW-1015">Disulfide bond</keyword>
<dbReference type="InterPro" id="IPR009003">
    <property type="entry name" value="Peptidase_S1_PA"/>
</dbReference>
<dbReference type="InterPro" id="IPR001254">
    <property type="entry name" value="Trypsin_dom"/>
</dbReference>
<dbReference type="OrthoDB" id="6380398at2759"/>
<gene>
    <name evidence="5" type="ORF">L596_024400</name>
</gene>
<sequence length="277" mass="30397">MELLAFLCFVGVTVAGPLNNVGPSKLVVYGSPATRSQFSFYAYLDMKLQDPNAYAENCGASILSERYLLTASHCVANLTFGSNARTTVYINAIDRRDLKNSLVQALKVRMAYAFPNPNPKFTPTDCAVLELMEPIKFINKIQPIAVARNWQKYTQEGQIGTLVGLGNRDLSTPSNVLLFSHLNIQSREMCYDIFGGDTDKKLNANIFCAGKGKHGSGAGDSGGPFVIEENGRRLQIGISMYSIKRNLNNDHFSSGFFRAGLACDFIEKTTYGTVKCV</sequence>
<dbReference type="AlphaFoldDB" id="A0A4U5MGM8"/>
<keyword evidence="6" id="KW-1185">Reference proteome</keyword>
<keyword evidence="2" id="KW-0720">Serine protease</keyword>
<dbReference type="PROSITE" id="PS00135">
    <property type="entry name" value="TRYPSIN_SER"/>
    <property type="match status" value="1"/>
</dbReference>
<feature type="domain" description="Peptidase S1" evidence="4">
    <location>
        <begin position="27"/>
        <end position="271"/>
    </location>
</feature>
<dbReference type="PANTHER" id="PTHR24250:SF50">
    <property type="entry name" value="PEPTIDASE S1 DOMAIN-CONTAINING PROTEIN"/>
    <property type="match status" value="1"/>
</dbReference>
<dbReference type="InterPro" id="IPR043504">
    <property type="entry name" value="Peptidase_S1_PA_chymotrypsin"/>
</dbReference>
<accession>A0A4U5MGM8</accession>
<reference evidence="5 6" key="2">
    <citation type="journal article" date="2019" name="G3 (Bethesda)">
        <title>Hybrid Assembly of the Genome of the Entomopathogenic Nematode Steinernema carpocapsae Identifies the X-Chromosome.</title>
        <authorList>
            <person name="Serra L."/>
            <person name="Macchietto M."/>
            <person name="Macias-Munoz A."/>
            <person name="McGill C.J."/>
            <person name="Rodriguez I.M."/>
            <person name="Rodriguez B."/>
            <person name="Murad R."/>
            <person name="Mortazavi A."/>
        </authorList>
    </citation>
    <scope>NUCLEOTIDE SEQUENCE [LARGE SCALE GENOMIC DNA]</scope>
    <source>
        <strain evidence="5 6">ALL</strain>
    </source>
</reference>
<name>A0A4U5MGM8_STECR</name>
<evidence type="ECO:0000256" key="3">
    <source>
        <dbReference type="SAM" id="SignalP"/>
    </source>
</evidence>
<keyword evidence="2" id="KW-0378">Hydrolase</keyword>
<dbReference type="EMBL" id="AZBU02000008">
    <property type="protein sequence ID" value="TKR68411.1"/>
    <property type="molecule type" value="Genomic_DNA"/>
</dbReference>
<reference evidence="5 6" key="1">
    <citation type="journal article" date="2015" name="Genome Biol.">
        <title>Comparative genomics of Steinernema reveals deeply conserved gene regulatory networks.</title>
        <authorList>
            <person name="Dillman A.R."/>
            <person name="Macchietto M."/>
            <person name="Porter C.F."/>
            <person name="Rogers A."/>
            <person name="Williams B."/>
            <person name="Antoshechkin I."/>
            <person name="Lee M.M."/>
            <person name="Goodwin Z."/>
            <person name="Lu X."/>
            <person name="Lewis E.E."/>
            <person name="Goodrich-Blair H."/>
            <person name="Stock S.P."/>
            <person name="Adams B.J."/>
            <person name="Sternberg P.W."/>
            <person name="Mortazavi A."/>
        </authorList>
    </citation>
    <scope>NUCLEOTIDE SEQUENCE [LARGE SCALE GENOMIC DNA]</scope>
    <source>
        <strain evidence="5 6">ALL</strain>
    </source>
</reference>
<dbReference type="Proteomes" id="UP000298663">
    <property type="component" value="Unassembled WGS sequence"/>
</dbReference>
<protein>
    <recommendedName>
        <fullName evidence="4">Peptidase S1 domain-containing protein</fullName>
    </recommendedName>
</protein>
<dbReference type="SMART" id="SM00020">
    <property type="entry name" value="Tryp_SPc"/>
    <property type="match status" value="1"/>
</dbReference>
<dbReference type="GO" id="GO:0004252">
    <property type="term" value="F:serine-type endopeptidase activity"/>
    <property type="evidence" value="ECO:0007669"/>
    <property type="project" value="InterPro"/>
</dbReference>
<evidence type="ECO:0000313" key="6">
    <source>
        <dbReference type="Proteomes" id="UP000298663"/>
    </source>
</evidence>
<feature type="signal peptide" evidence="3">
    <location>
        <begin position="1"/>
        <end position="15"/>
    </location>
</feature>